<name>D5MJX6_METO1</name>
<dbReference type="STRING" id="671143.DAMO_0483"/>
<dbReference type="SUPFAM" id="SSF53448">
    <property type="entry name" value="Nucleotide-diphospho-sugar transferases"/>
    <property type="match status" value="1"/>
</dbReference>
<dbReference type="KEGG" id="mox:DAMO_0483"/>
<dbReference type="Pfam" id="PF09837">
    <property type="entry name" value="DUF2064"/>
    <property type="match status" value="1"/>
</dbReference>
<dbReference type="eggNOG" id="COG3222">
    <property type="taxonomic scope" value="Bacteria"/>
</dbReference>
<dbReference type="PATRIC" id="fig|671143.5.peg.411"/>
<gene>
    <name evidence="1" type="ORF">DAMO_0483</name>
</gene>
<organism evidence="1 2">
    <name type="scientific">Methylomirabilis oxygeniifera</name>
    <dbReference type="NCBI Taxonomy" id="671143"/>
    <lineage>
        <taxon>Bacteria</taxon>
        <taxon>Candidatus Methylomirabilota</taxon>
        <taxon>Candidatus Methylomirabilia</taxon>
        <taxon>Candidatus Methylomirabilales</taxon>
        <taxon>Candidatus Methylomirabilaceae</taxon>
        <taxon>Candidatus Methylomirabilis</taxon>
    </lineage>
</organism>
<dbReference type="AlphaFoldDB" id="D5MJX6"/>
<evidence type="ECO:0000313" key="2">
    <source>
        <dbReference type="Proteomes" id="UP000006898"/>
    </source>
</evidence>
<dbReference type="PANTHER" id="PTHR36529:SF1">
    <property type="entry name" value="GLYCOSYLTRANSFERASE"/>
    <property type="match status" value="1"/>
</dbReference>
<reference evidence="1 2" key="1">
    <citation type="journal article" date="2010" name="Nature">
        <title>Nitrite-driven anaerobic methane oxidation by oxygenic bacteria.</title>
        <authorList>
            <person name="Ettwig K.F."/>
            <person name="Butler M.K."/>
            <person name="Le Paslier D."/>
            <person name="Pelletier E."/>
            <person name="Mangenot S."/>
            <person name="Kuypers M.M.M."/>
            <person name="Schreiber F."/>
            <person name="Dutilh B.E."/>
            <person name="Zedelius J."/>
            <person name="de Beer D."/>
            <person name="Gloerich J."/>
            <person name="Wessels H.J.C.T."/>
            <person name="van Allen T."/>
            <person name="Luesken F."/>
            <person name="Wu M."/>
            <person name="van de Pas-Schoonen K.T."/>
            <person name="Op den Camp H.J.M."/>
            <person name="Janssen-Megens E.M."/>
            <person name="Francoijs K-J."/>
            <person name="Stunnenberg H."/>
            <person name="Weissenbach J."/>
            <person name="Jetten M.S.M."/>
            <person name="Strous M."/>
        </authorList>
    </citation>
    <scope>NUCLEOTIDE SEQUENCE [LARGE SCALE GENOMIC DNA]</scope>
</reference>
<proteinExistence type="predicted"/>
<dbReference type="InterPro" id="IPR029044">
    <property type="entry name" value="Nucleotide-diphossugar_trans"/>
</dbReference>
<dbReference type="PANTHER" id="PTHR36529">
    <property type="entry name" value="SLL1095 PROTEIN"/>
    <property type="match status" value="1"/>
</dbReference>
<dbReference type="Gene3D" id="3.90.550.10">
    <property type="entry name" value="Spore Coat Polysaccharide Biosynthesis Protein SpsA, Chain A"/>
    <property type="match status" value="1"/>
</dbReference>
<dbReference type="EMBL" id="FP565575">
    <property type="protein sequence ID" value="CBE67559.1"/>
    <property type="molecule type" value="Genomic_DNA"/>
</dbReference>
<sequence>MRRYAIAVMARVPEAGRVKTRLVPPLSHERAAELYRCFLLDKLQQVAGIPDIDPYLAYTPIEARLSMLAMLPESFTLIPQAGSTLGDRLHRLSAILLERGHPATLLIDSDSPTLPTSYLLDAIARLQSGTTDLVLGPAEDGGYYLIGLKRPCRALFDNIPWSGPTVLTDTLRRAATQQLQVAMLPSWFDVDMPDDLARLRRDLATAGTTVAPHTRRFLFNEQEG</sequence>
<dbReference type="Proteomes" id="UP000006898">
    <property type="component" value="Chromosome"/>
</dbReference>
<evidence type="ECO:0008006" key="3">
    <source>
        <dbReference type="Google" id="ProtNLM"/>
    </source>
</evidence>
<accession>D5MJX6</accession>
<evidence type="ECO:0000313" key="1">
    <source>
        <dbReference type="EMBL" id="CBE67559.1"/>
    </source>
</evidence>
<dbReference type="HOGENOM" id="CLU_075662_1_0_0"/>
<dbReference type="NCBIfam" id="TIGR04282">
    <property type="entry name" value="glyco_like_cofC"/>
    <property type="match status" value="1"/>
</dbReference>
<protein>
    <recommendedName>
        <fullName evidence="3">Glycosyltransferase</fullName>
    </recommendedName>
</protein>
<dbReference type="InterPro" id="IPR018641">
    <property type="entry name" value="Trfase_1_rSAM/seldom-assoc"/>
</dbReference>